<dbReference type="PROSITE" id="PS51178">
    <property type="entry name" value="PASTA"/>
    <property type="match status" value="3"/>
</dbReference>
<evidence type="ECO:0000259" key="1">
    <source>
        <dbReference type="PROSITE" id="PS51178"/>
    </source>
</evidence>
<dbReference type="EMBL" id="BARV01016160">
    <property type="protein sequence ID" value="GAI23805.1"/>
    <property type="molecule type" value="Genomic_DNA"/>
</dbReference>
<dbReference type="Pfam" id="PF03793">
    <property type="entry name" value="PASTA"/>
    <property type="match status" value="3"/>
</dbReference>
<comment type="caution">
    <text evidence="2">The sequence shown here is derived from an EMBL/GenBank/DDBJ whole genome shotgun (WGS) entry which is preliminary data.</text>
</comment>
<reference evidence="2" key="1">
    <citation type="journal article" date="2014" name="Front. Microbiol.">
        <title>High frequency of phylogenetically diverse reductive dehalogenase-homologous genes in deep subseafloor sedimentary metagenomes.</title>
        <authorList>
            <person name="Kawai M."/>
            <person name="Futagami T."/>
            <person name="Toyoda A."/>
            <person name="Takaki Y."/>
            <person name="Nishi S."/>
            <person name="Hori S."/>
            <person name="Arai W."/>
            <person name="Tsubouchi T."/>
            <person name="Morono Y."/>
            <person name="Uchiyama I."/>
            <person name="Ito T."/>
            <person name="Fujiyama A."/>
            <person name="Inagaki F."/>
            <person name="Takami H."/>
        </authorList>
    </citation>
    <scope>NUCLEOTIDE SEQUENCE</scope>
    <source>
        <strain evidence="2">Expedition CK06-06</strain>
    </source>
</reference>
<dbReference type="InterPro" id="IPR005543">
    <property type="entry name" value="PASTA_dom"/>
</dbReference>
<feature type="domain" description="PASTA" evidence="1">
    <location>
        <begin position="134"/>
        <end position="199"/>
    </location>
</feature>
<name>X1NAD7_9ZZZZ</name>
<protein>
    <recommendedName>
        <fullName evidence="1">PASTA domain-containing protein</fullName>
    </recommendedName>
</protein>
<feature type="non-terminal residue" evidence="2">
    <location>
        <position position="1"/>
    </location>
</feature>
<proteinExistence type="predicted"/>
<accession>X1NAD7</accession>
<dbReference type="SMART" id="SM00740">
    <property type="entry name" value="PASTA"/>
    <property type="match status" value="3"/>
</dbReference>
<gene>
    <name evidence="2" type="ORF">S06H3_27803</name>
</gene>
<sequence>SSVLNLTLEEAKEILKKKGLGLRVMSEKYLPNTPSGVIIFQTPDPEFIIKKGRRIKVVVSKGTKLTTVPDLKGVSLRQAEIMLSEKDLKIGDISWIANDSFPENVVVFSTPSFGAAVPAGLSIHLTVNQISPKGVVIVPNFLGKNLQKVYKLAEDFGLKIGEIKYKVDNSLLPRTVIEQIPKPGAEVDRGTEIELVVSMTE</sequence>
<dbReference type="CDD" id="cd06577">
    <property type="entry name" value="PASTA_pknB"/>
    <property type="match status" value="3"/>
</dbReference>
<evidence type="ECO:0000313" key="2">
    <source>
        <dbReference type="EMBL" id="GAI23805.1"/>
    </source>
</evidence>
<dbReference type="Gene3D" id="3.30.10.20">
    <property type="match status" value="3"/>
</dbReference>
<organism evidence="2">
    <name type="scientific">marine sediment metagenome</name>
    <dbReference type="NCBI Taxonomy" id="412755"/>
    <lineage>
        <taxon>unclassified sequences</taxon>
        <taxon>metagenomes</taxon>
        <taxon>ecological metagenomes</taxon>
    </lineage>
</organism>
<dbReference type="AlphaFoldDB" id="X1NAD7"/>
<feature type="domain" description="PASTA" evidence="1">
    <location>
        <begin position="1"/>
        <end position="61"/>
    </location>
</feature>
<feature type="domain" description="PASTA" evidence="1">
    <location>
        <begin position="62"/>
        <end position="129"/>
    </location>
</feature>